<evidence type="ECO:0000256" key="1">
    <source>
        <dbReference type="SAM" id="MobiDB-lite"/>
    </source>
</evidence>
<evidence type="ECO:0000313" key="3">
    <source>
        <dbReference type="Proteomes" id="UP001140562"/>
    </source>
</evidence>
<dbReference type="EMBL" id="JAPEUV010000024">
    <property type="protein sequence ID" value="KAJ4339267.1"/>
    <property type="molecule type" value="Genomic_DNA"/>
</dbReference>
<organism evidence="2 3">
    <name type="scientific">Didymella glomerata</name>
    <dbReference type="NCBI Taxonomy" id="749621"/>
    <lineage>
        <taxon>Eukaryota</taxon>
        <taxon>Fungi</taxon>
        <taxon>Dikarya</taxon>
        <taxon>Ascomycota</taxon>
        <taxon>Pezizomycotina</taxon>
        <taxon>Dothideomycetes</taxon>
        <taxon>Pleosporomycetidae</taxon>
        <taxon>Pleosporales</taxon>
        <taxon>Pleosporineae</taxon>
        <taxon>Didymellaceae</taxon>
        <taxon>Didymella</taxon>
    </lineage>
</organism>
<accession>A0A9W8X411</accession>
<keyword evidence="3" id="KW-1185">Reference proteome</keyword>
<reference evidence="2" key="1">
    <citation type="submission" date="2022-10" db="EMBL/GenBank/DDBJ databases">
        <title>Tapping the CABI collections for fungal endophytes: first genome assemblies for Collariella, Neodidymelliopsis, Ascochyta clinopodiicola, Didymella pomorum, Didymosphaeria variabile, Neocosmospora piperis and Neocucurbitaria cava.</title>
        <authorList>
            <person name="Hill R."/>
        </authorList>
    </citation>
    <scope>NUCLEOTIDE SEQUENCE</scope>
    <source>
        <strain evidence="2">IMI 360193</strain>
    </source>
</reference>
<evidence type="ECO:0000313" key="2">
    <source>
        <dbReference type="EMBL" id="KAJ4339267.1"/>
    </source>
</evidence>
<protein>
    <submittedName>
        <fullName evidence="2">Uncharacterized protein</fullName>
    </submittedName>
</protein>
<dbReference type="AlphaFoldDB" id="A0A9W8X411"/>
<sequence>MAPIAIPVSSDIREKGTAQPKKDSLGRPEAAKKRLEKAGIDLSNGADPEQRALLGAAKEVIQLTAHISTEILGLQLKELTN</sequence>
<feature type="region of interest" description="Disordered" evidence="1">
    <location>
        <begin position="1"/>
        <end position="32"/>
    </location>
</feature>
<proteinExistence type="predicted"/>
<name>A0A9W8X411_9PLEO</name>
<dbReference type="OrthoDB" id="10257314at2759"/>
<gene>
    <name evidence="2" type="ORF">N0V87_003441</name>
</gene>
<dbReference type="Proteomes" id="UP001140562">
    <property type="component" value="Unassembled WGS sequence"/>
</dbReference>
<feature type="compositionally biased region" description="Basic and acidic residues" evidence="1">
    <location>
        <begin position="11"/>
        <end position="32"/>
    </location>
</feature>
<comment type="caution">
    <text evidence="2">The sequence shown here is derived from an EMBL/GenBank/DDBJ whole genome shotgun (WGS) entry which is preliminary data.</text>
</comment>